<evidence type="ECO:0000313" key="6">
    <source>
        <dbReference type="EMBL" id="KAH6836012.1"/>
    </source>
</evidence>
<dbReference type="InterPro" id="IPR045274">
    <property type="entry name" value="WAK-like"/>
</dbReference>
<dbReference type="AlphaFoldDB" id="A0AAD4JLI1"/>
<dbReference type="Pfam" id="PF00069">
    <property type="entry name" value="Pkinase"/>
    <property type="match status" value="1"/>
</dbReference>
<dbReference type="Proteomes" id="UP001190926">
    <property type="component" value="Unassembled WGS sequence"/>
</dbReference>
<keyword evidence="1" id="KW-0547">Nucleotide-binding</keyword>
<evidence type="ECO:0000256" key="3">
    <source>
        <dbReference type="ARBA" id="ARBA00047558"/>
    </source>
</evidence>
<name>A0AAD4JLI1_PERFH</name>
<organism evidence="6 7">
    <name type="scientific">Perilla frutescens var. hirtella</name>
    <name type="common">Perilla citriodora</name>
    <name type="synonym">Perilla setoyensis</name>
    <dbReference type="NCBI Taxonomy" id="608512"/>
    <lineage>
        <taxon>Eukaryota</taxon>
        <taxon>Viridiplantae</taxon>
        <taxon>Streptophyta</taxon>
        <taxon>Embryophyta</taxon>
        <taxon>Tracheophyta</taxon>
        <taxon>Spermatophyta</taxon>
        <taxon>Magnoliopsida</taxon>
        <taxon>eudicotyledons</taxon>
        <taxon>Gunneridae</taxon>
        <taxon>Pentapetalae</taxon>
        <taxon>asterids</taxon>
        <taxon>lamiids</taxon>
        <taxon>Lamiales</taxon>
        <taxon>Lamiaceae</taxon>
        <taxon>Nepetoideae</taxon>
        <taxon>Elsholtzieae</taxon>
        <taxon>Perilla</taxon>
    </lineage>
</organism>
<dbReference type="PROSITE" id="PS50011">
    <property type="entry name" value="PROTEIN_KINASE_DOM"/>
    <property type="match status" value="1"/>
</dbReference>
<dbReference type="GO" id="GO:0004674">
    <property type="term" value="F:protein serine/threonine kinase activity"/>
    <property type="evidence" value="ECO:0007669"/>
    <property type="project" value="TreeGrafter"/>
</dbReference>
<proteinExistence type="predicted"/>
<keyword evidence="7" id="KW-1185">Reference proteome</keyword>
<dbReference type="InterPro" id="IPR000719">
    <property type="entry name" value="Prot_kinase_dom"/>
</dbReference>
<evidence type="ECO:0000259" key="5">
    <source>
        <dbReference type="PROSITE" id="PS50011"/>
    </source>
</evidence>
<dbReference type="GO" id="GO:0005886">
    <property type="term" value="C:plasma membrane"/>
    <property type="evidence" value="ECO:0007669"/>
    <property type="project" value="TreeGrafter"/>
</dbReference>
<dbReference type="InterPro" id="IPR008271">
    <property type="entry name" value="Ser/Thr_kinase_AS"/>
</dbReference>
<dbReference type="EMBL" id="SDAM02000027">
    <property type="protein sequence ID" value="KAH6836012.1"/>
    <property type="molecule type" value="Genomic_DNA"/>
</dbReference>
<dbReference type="InterPro" id="IPR011009">
    <property type="entry name" value="Kinase-like_dom_sf"/>
</dbReference>
<dbReference type="SUPFAM" id="SSF56112">
    <property type="entry name" value="Protein kinase-like (PK-like)"/>
    <property type="match status" value="1"/>
</dbReference>
<dbReference type="PANTHER" id="PTHR27005">
    <property type="entry name" value="WALL-ASSOCIATED RECEPTOR KINASE-LIKE 21"/>
    <property type="match status" value="1"/>
</dbReference>
<dbReference type="PROSITE" id="PS00108">
    <property type="entry name" value="PROTEIN_KINASE_ST"/>
    <property type="match status" value="1"/>
</dbReference>
<evidence type="ECO:0000256" key="4">
    <source>
        <dbReference type="ARBA" id="ARBA00047951"/>
    </source>
</evidence>
<sequence>MRQHYFRQNSCLLLQGKLGGRDRSHDVTIIFSQTELRKATNSFHKSNIIGQRGYDTVYKVFLSDNRVVAIKKTKEVPKQVDQFTNEVIILSQINHRNVVKLLAETAGVLSYLHSEASTPIIHRDVKSSNILLDHDFTVKVSDFGASRLFPLDHAELTTLVQGTFGYLDLSYMQTSQLTEKSDVYSFGVVLVELLTGRKVVCNDRSEEERSLANYFLYVVEREELLIQILEDNVVREGDKDVVMRAALLAKKCLNVRGDEKPYMKEVEIELEALRFEVRKHNLIQTEHNVEDEESVRGDW</sequence>
<feature type="domain" description="Protein kinase" evidence="5">
    <location>
        <begin position="1"/>
        <end position="283"/>
    </location>
</feature>
<dbReference type="Gene3D" id="1.10.510.10">
    <property type="entry name" value="Transferase(Phosphotransferase) domain 1"/>
    <property type="match status" value="1"/>
</dbReference>
<evidence type="ECO:0000256" key="2">
    <source>
        <dbReference type="ARBA" id="ARBA00022840"/>
    </source>
</evidence>
<reference evidence="6 7" key="1">
    <citation type="journal article" date="2021" name="Nat. Commun.">
        <title>Incipient diploidization of the medicinal plant Perilla within 10,000 years.</title>
        <authorList>
            <person name="Zhang Y."/>
            <person name="Shen Q."/>
            <person name="Leng L."/>
            <person name="Zhang D."/>
            <person name="Chen S."/>
            <person name="Shi Y."/>
            <person name="Ning Z."/>
            <person name="Chen S."/>
        </authorList>
    </citation>
    <scope>NUCLEOTIDE SEQUENCE [LARGE SCALE GENOMIC DNA]</scope>
    <source>
        <strain evidence="7">cv. PC099</strain>
    </source>
</reference>
<accession>A0AAD4JLI1</accession>
<comment type="catalytic activity">
    <reaction evidence="4">
        <text>L-threonyl-[protein] + ATP = O-phospho-L-threonyl-[protein] + ADP + H(+)</text>
        <dbReference type="Rhea" id="RHEA:46608"/>
        <dbReference type="Rhea" id="RHEA-COMP:11060"/>
        <dbReference type="Rhea" id="RHEA-COMP:11605"/>
        <dbReference type="ChEBI" id="CHEBI:15378"/>
        <dbReference type="ChEBI" id="CHEBI:30013"/>
        <dbReference type="ChEBI" id="CHEBI:30616"/>
        <dbReference type="ChEBI" id="CHEBI:61977"/>
        <dbReference type="ChEBI" id="CHEBI:456216"/>
    </reaction>
</comment>
<dbReference type="GO" id="GO:0005524">
    <property type="term" value="F:ATP binding"/>
    <property type="evidence" value="ECO:0007669"/>
    <property type="project" value="UniProtKB-KW"/>
</dbReference>
<comment type="caution">
    <text evidence="6">The sequence shown here is derived from an EMBL/GenBank/DDBJ whole genome shotgun (WGS) entry which is preliminary data.</text>
</comment>
<dbReference type="SMART" id="SM00220">
    <property type="entry name" value="S_TKc"/>
    <property type="match status" value="1"/>
</dbReference>
<dbReference type="Gene3D" id="3.30.200.20">
    <property type="entry name" value="Phosphorylase Kinase, domain 1"/>
    <property type="match status" value="1"/>
</dbReference>
<dbReference type="GO" id="GO:0007166">
    <property type="term" value="P:cell surface receptor signaling pathway"/>
    <property type="evidence" value="ECO:0007669"/>
    <property type="project" value="InterPro"/>
</dbReference>
<evidence type="ECO:0000256" key="1">
    <source>
        <dbReference type="ARBA" id="ARBA00022741"/>
    </source>
</evidence>
<keyword evidence="2" id="KW-0067">ATP-binding</keyword>
<protein>
    <recommendedName>
        <fullName evidence="5">Protein kinase domain-containing protein</fullName>
    </recommendedName>
</protein>
<evidence type="ECO:0000313" key="7">
    <source>
        <dbReference type="Proteomes" id="UP001190926"/>
    </source>
</evidence>
<dbReference type="FunFam" id="1.10.510.10:FF:000084">
    <property type="entry name" value="Wall-associated receptor kinase 2"/>
    <property type="match status" value="1"/>
</dbReference>
<dbReference type="PANTHER" id="PTHR27005:SF468">
    <property type="entry name" value="OS01G0310500 PROTEIN"/>
    <property type="match status" value="1"/>
</dbReference>
<gene>
    <name evidence="6" type="ORF">C2S53_002174</name>
</gene>
<comment type="catalytic activity">
    <reaction evidence="3">
        <text>L-seryl-[protein] + ATP = O-phospho-L-seryl-[protein] + ADP + H(+)</text>
        <dbReference type="Rhea" id="RHEA:17989"/>
        <dbReference type="Rhea" id="RHEA-COMP:9863"/>
        <dbReference type="Rhea" id="RHEA-COMP:11604"/>
        <dbReference type="ChEBI" id="CHEBI:15378"/>
        <dbReference type="ChEBI" id="CHEBI:29999"/>
        <dbReference type="ChEBI" id="CHEBI:30616"/>
        <dbReference type="ChEBI" id="CHEBI:83421"/>
        <dbReference type="ChEBI" id="CHEBI:456216"/>
    </reaction>
</comment>